<dbReference type="InterPro" id="IPR001242">
    <property type="entry name" value="Condensation_dom"/>
</dbReference>
<dbReference type="PANTHER" id="PTHR45527:SF14">
    <property type="entry name" value="PLIPASTATIN SYNTHASE SUBUNIT B"/>
    <property type="match status" value="1"/>
</dbReference>
<evidence type="ECO:0000259" key="1">
    <source>
        <dbReference type="Pfam" id="PF00501"/>
    </source>
</evidence>
<dbReference type="SUPFAM" id="SSF56801">
    <property type="entry name" value="Acetyl-CoA synthetase-like"/>
    <property type="match status" value="1"/>
</dbReference>
<dbReference type="InterPro" id="IPR023213">
    <property type="entry name" value="CAT-like_dom_sf"/>
</dbReference>
<dbReference type="PANTHER" id="PTHR45527">
    <property type="entry name" value="NONRIBOSOMAL PEPTIDE SYNTHETASE"/>
    <property type="match status" value="1"/>
</dbReference>
<feature type="domain" description="AMP-dependent synthetase/ligase" evidence="1">
    <location>
        <begin position="420"/>
        <end position="611"/>
    </location>
</feature>
<dbReference type="InterPro" id="IPR000873">
    <property type="entry name" value="AMP-dep_synth/lig_dom"/>
</dbReference>
<feature type="domain" description="Condensation" evidence="2">
    <location>
        <begin position="2"/>
        <end position="400"/>
    </location>
</feature>
<evidence type="ECO:0000313" key="3">
    <source>
        <dbReference type="EMBL" id="OXB18871.1"/>
    </source>
</evidence>
<gene>
    <name evidence="3" type="ORF">B0A71_14025</name>
</gene>
<name>A0ABX4D5S0_9FLAO</name>
<dbReference type="InterPro" id="IPR020845">
    <property type="entry name" value="AMP-binding_CS"/>
</dbReference>
<keyword evidence="4" id="KW-1185">Reference proteome</keyword>
<evidence type="ECO:0000259" key="2">
    <source>
        <dbReference type="Pfam" id="PF00668"/>
    </source>
</evidence>
<reference evidence="3 4" key="1">
    <citation type="submission" date="2016-11" db="EMBL/GenBank/DDBJ databases">
        <title>Whole genomes of Flavobacteriaceae.</title>
        <authorList>
            <person name="Stine C."/>
            <person name="Li C."/>
            <person name="Tadesse D."/>
        </authorList>
    </citation>
    <scope>NUCLEOTIDE SEQUENCE [LARGE SCALE GENOMIC DNA]</scope>
    <source>
        <strain evidence="3 4">ATCC BAA-2541</strain>
    </source>
</reference>
<feature type="non-terminal residue" evidence="3">
    <location>
        <position position="1"/>
    </location>
</feature>
<dbReference type="Gene3D" id="3.30.559.10">
    <property type="entry name" value="Chloramphenicol acetyltransferase-like domain"/>
    <property type="match status" value="1"/>
</dbReference>
<accession>A0ABX4D5S0</accession>
<proteinExistence type="predicted"/>
<dbReference type="SUPFAM" id="SSF52777">
    <property type="entry name" value="CoA-dependent acyltransferases"/>
    <property type="match status" value="2"/>
</dbReference>
<dbReference type="Pfam" id="PF00668">
    <property type="entry name" value="Condensation"/>
    <property type="match status" value="1"/>
</dbReference>
<dbReference type="EMBL" id="MUHG01000022">
    <property type="protein sequence ID" value="OXB18871.1"/>
    <property type="molecule type" value="Genomic_DNA"/>
</dbReference>
<dbReference type="InterPro" id="IPR020459">
    <property type="entry name" value="AMP-binding"/>
</dbReference>
<dbReference type="Proteomes" id="UP000198319">
    <property type="component" value="Unassembled WGS sequence"/>
</dbReference>
<evidence type="ECO:0008006" key="5">
    <source>
        <dbReference type="Google" id="ProtNLM"/>
    </source>
</evidence>
<comment type="caution">
    <text evidence="3">The sequence shown here is derived from an EMBL/GenBank/DDBJ whole genome shotgun (WGS) entry which is preliminary data.</text>
</comment>
<dbReference type="Gene3D" id="3.30.559.30">
    <property type="entry name" value="Nonribosomal peptide synthetase, condensation domain"/>
    <property type="match status" value="1"/>
</dbReference>
<evidence type="ECO:0000313" key="4">
    <source>
        <dbReference type="Proteomes" id="UP000198319"/>
    </source>
</evidence>
<dbReference type="RefSeq" id="WP_165768927.1">
    <property type="nucleotide sequence ID" value="NZ_MUHG01000022.1"/>
</dbReference>
<dbReference type="Gene3D" id="3.40.50.980">
    <property type="match status" value="2"/>
</dbReference>
<protein>
    <recommendedName>
        <fullName evidence="5">Non-ribosomal peptide synthetase</fullName>
    </recommendedName>
</protein>
<dbReference type="PROSITE" id="PS00455">
    <property type="entry name" value="AMP_BINDING"/>
    <property type="match status" value="1"/>
</dbReference>
<organism evidence="3 4">
    <name type="scientific">Flavobacterium tructae</name>
    <dbReference type="NCBI Taxonomy" id="1114873"/>
    <lineage>
        <taxon>Bacteria</taxon>
        <taxon>Pseudomonadati</taxon>
        <taxon>Bacteroidota</taxon>
        <taxon>Flavobacteriia</taxon>
        <taxon>Flavobacteriales</taxon>
        <taxon>Flavobacteriaceae</taxon>
        <taxon>Flavobacterium</taxon>
    </lineage>
</organism>
<sequence length="611" mass="68223">TLHGIVLRHEVLRSMLLSEEGIAYQQIISAEGWSLDTEIISDELVLKNQIADYVNQPFDLSKDYKLRACLYTLGNQKYVLACVFHHIASDGWSEGILVNEFTQLYSALQSNSTPNLPTLHLQYADYAIWQRNYLEGAVLEDQLSYWESKLSGVSTLSLPTDYPRPSVPSNAGAAVSLALDQKLSASLNAICKEEGVTLFMLLLSAFKILLSRYSGQEDICVGTPIANRTQAELEGMIGFFVNTLALRSDLSGDPSFKDVLSRVKQTTLEGYDHQLTPFEKVVDRVVTSRDRSMSPLFQVMFVLQNEGDNQVQKENELNDIIISEYEFDTVSSKFDLTFSASENNNGISLVLNYCTALFDKATIESMLLHYQELLQSITENITEPISNLSMLTQAEEHQLLNVFNNTAAAYPSDKTIVDLFEEQVKQTPNAVAVVYEDEKLTYKELDQRSNQLAHYLREQGVKPDALVGICLERSLEMLIGILGILKSGGAYVPIDPEYPTDRIAYMLKDAGIDLVLSSQTSYNVINRGEELSVLCLDKDWELISGYPTTALSTVLTASNLAYVIYTSGSTGTPKGVLITHKNVVRLFKNESPLYDFGSGDVWTLFHSFCFD</sequence>
<dbReference type="CDD" id="cd19531">
    <property type="entry name" value="LCL_NRPS-like"/>
    <property type="match status" value="1"/>
</dbReference>
<dbReference type="Pfam" id="PF00501">
    <property type="entry name" value="AMP-binding"/>
    <property type="match status" value="1"/>
</dbReference>
<dbReference type="PRINTS" id="PR00154">
    <property type="entry name" value="AMPBINDING"/>
</dbReference>
<feature type="non-terminal residue" evidence="3">
    <location>
        <position position="611"/>
    </location>
</feature>